<dbReference type="Gene3D" id="3.30.70.360">
    <property type="match status" value="1"/>
</dbReference>
<dbReference type="InterPro" id="IPR002933">
    <property type="entry name" value="Peptidase_M20"/>
</dbReference>
<keyword evidence="2" id="KW-0479">Metal-binding</keyword>
<dbReference type="Pfam" id="PF07687">
    <property type="entry name" value="M20_dimer"/>
    <property type="match status" value="1"/>
</dbReference>
<evidence type="ECO:0000313" key="5">
    <source>
        <dbReference type="EMBL" id="CAH2405089.1"/>
    </source>
</evidence>
<dbReference type="EMBL" id="CAKXZT010000141">
    <property type="protein sequence ID" value="CAH2405089.1"/>
    <property type="molecule type" value="Genomic_DNA"/>
</dbReference>
<evidence type="ECO:0000259" key="4">
    <source>
        <dbReference type="Pfam" id="PF07687"/>
    </source>
</evidence>
<keyword evidence="3" id="KW-0378">Hydrolase</keyword>
<dbReference type="InterPro" id="IPR051458">
    <property type="entry name" value="Cyt/Met_Dipeptidase"/>
</dbReference>
<keyword evidence="6" id="KW-1185">Reference proteome</keyword>
<dbReference type="PANTHER" id="PTHR43270">
    <property type="entry name" value="BETA-ALA-HIS DIPEPTIDASE"/>
    <property type="match status" value="1"/>
</dbReference>
<dbReference type="InterPro" id="IPR011650">
    <property type="entry name" value="Peptidase_M20_dimer"/>
</dbReference>
<protein>
    <recommendedName>
        <fullName evidence="4">Peptidase M20 dimerisation domain-containing protein</fullName>
    </recommendedName>
</protein>
<dbReference type="SUPFAM" id="SSF53187">
    <property type="entry name" value="Zn-dependent exopeptidases"/>
    <property type="match status" value="1"/>
</dbReference>
<comment type="caution">
    <text evidence="5">The sequence shown here is derived from an EMBL/GenBank/DDBJ whole genome shotgun (WGS) entry which is preliminary data.</text>
</comment>
<dbReference type="Proteomes" id="UP001153050">
    <property type="component" value="Unassembled WGS sequence"/>
</dbReference>
<sequence length="590" mass="64787">MPTPSRSGRLANISPWPGRSNLSSFIAAIGPSYHWGLSPPPKKAQARDLFDQNVRRSISPLDGQNRQIEFDSNRPAMTSNRDERFFSKDGLAAFSAKLTRFRFNSHGVKDKSVSRKSQINIPFASAELSRVFEHIDANKDGFVRRLLEYLRHPSVSAHNIGISEVAELLVTMLKDLGLEARTYATAGHPMVLGRWERAPGAPTVLLYGHYDVQPPEPLEDWTSPPFEPTIRDGRIYARGAGDNKGQHFAQILAVESYLAVHGRLPCNVLILLEGEEETGSPNIAEFVRLNRGLLKADLVVTADGPQHESGHPVITHGVRGIVGFDLKARAANRDVHSGIYGGVVPNPVWTLVHLLATMKNADGHITIDGFYDDVLAPTDLERAAIAKLPWDIEEVKQSLGLEQLDSPLDRPVADRLMFYPTLTINGLHGGYDGPGQKNIVPREAFVKCDARLIECQDPDDILAKVEAHVRKHAPSVEFIRVEAMQPSKTPLEASFSELVRQAVQLAQGVEPFVYPCLGGSLPDYVWTKILGTQSFIVPYANADEMNHAPDENITIDCFTKGIRTGAALIDALGKRAVGPTRQSVEAPSAS</sequence>
<accession>A0ABN8K489</accession>
<keyword evidence="1" id="KW-0645">Protease</keyword>
<organism evidence="5 6">
    <name type="scientific">Mesorhizobium escarrei</name>
    <dbReference type="NCBI Taxonomy" id="666018"/>
    <lineage>
        <taxon>Bacteria</taxon>
        <taxon>Pseudomonadati</taxon>
        <taxon>Pseudomonadota</taxon>
        <taxon>Alphaproteobacteria</taxon>
        <taxon>Hyphomicrobiales</taxon>
        <taxon>Phyllobacteriaceae</taxon>
        <taxon>Mesorhizobium</taxon>
    </lineage>
</organism>
<dbReference type="Gene3D" id="3.40.630.10">
    <property type="entry name" value="Zn peptidases"/>
    <property type="match status" value="1"/>
</dbReference>
<reference evidence="5 6" key="1">
    <citation type="submission" date="2022-03" db="EMBL/GenBank/DDBJ databases">
        <authorList>
            <person name="Brunel B."/>
        </authorList>
    </citation>
    <scope>NUCLEOTIDE SEQUENCE [LARGE SCALE GENOMIC DNA]</scope>
    <source>
        <strain evidence="5">STM5069sample</strain>
    </source>
</reference>
<proteinExistence type="predicted"/>
<dbReference type="PANTHER" id="PTHR43270:SF8">
    <property type="entry name" value="DI- AND TRIPEPTIDASE DUG2-RELATED"/>
    <property type="match status" value="1"/>
</dbReference>
<feature type="domain" description="Peptidase M20 dimerisation" evidence="4">
    <location>
        <begin position="317"/>
        <end position="475"/>
    </location>
</feature>
<gene>
    <name evidence="5" type="ORF">MES5069_450052</name>
</gene>
<dbReference type="Pfam" id="PF01546">
    <property type="entry name" value="Peptidase_M20"/>
    <property type="match status" value="1"/>
</dbReference>
<dbReference type="NCBIfam" id="NF006579">
    <property type="entry name" value="PRK09104.1"/>
    <property type="match status" value="1"/>
</dbReference>
<name>A0ABN8K489_9HYPH</name>
<evidence type="ECO:0000256" key="2">
    <source>
        <dbReference type="ARBA" id="ARBA00022723"/>
    </source>
</evidence>
<evidence type="ECO:0000256" key="1">
    <source>
        <dbReference type="ARBA" id="ARBA00022670"/>
    </source>
</evidence>
<evidence type="ECO:0000313" key="6">
    <source>
        <dbReference type="Proteomes" id="UP001153050"/>
    </source>
</evidence>
<evidence type="ECO:0000256" key="3">
    <source>
        <dbReference type="ARBA" id="ARBA00022801"/>
    </source>
</evidence>